<dbReference type="InterPro" id="IPR036508">
    <property type="entry name" value="Chitin-bd_dom_sf"/>
</dbReference>
<dbReference type="EMBL" id="BDGG01000003">
    <property type="protein sequence ID" value="GAU94790.1"/>
    <property type="molecule type" value="Genomic_DNA"/>
</dbReference>
<reference evidence="4 5" key="1">
    <citation type="journal article" date="2016" name="Nat. Commun.">
        <title>Extremotolerant tardigrade genome and improved radiotolerance of human cultured cells by tardigrade-unique protein.</title>
        <authorList>
            <person name="Hashimoto T."/>
            <person name="Horikawa D.D."/>
            <person name="Saito Y."/>
            <person name="Kuwahara H."/>
            <person name="Kozuka-Hata H."/>
            <person name="Shin-I T."/>
            <person name="Minakuchi Y."/>
            <person name="Ohishi K."/>
            <person name="Motoyama A."/>
            <person name="Aizu T."/>
            <person name="Enomoto A."/>
            <person name="Kondo K."/>
            <person name="Tanaka S."/>
            <person name="Hara Y."/>
            <person name="Koshikawa S."/>
            <person name="Sagara H."/>
            <person name="Miura T."/>
            <person name="Yokobori S."/>
            <person name="Miyagawa K."/>
            <person name="Suzuki Y."/>
            <person name="Kubo T."/>
            <person name="Oyama M."/>
            <person name="Kohara Y."/>
            <person name="Fujiyama A."/>
            <person name="Arakawa K."/>
            <person name="Katayama T."/>
            <person name="Toyoda A."/>
            <person name="Kunieda T."/>
        </authorList>
    </citation>
    <scope>NUCLEOTIDE SEQUENCE [LARGE SCALE GENOMIC DNA]</scope>
    <source>
        <strain evidence="4 5">YOKOZUNA-1</strain>
    </source>
</reference>
<keyword evidence="2" id="KW-0472">Membrane</keyword>
<dbReference type="GO" id="GO:0005576">
    <property type="term" value="C:extracellular region"/>
    <property type="evidence" value="ECO:0007669"/>
    <property type="project" value="InterPro"/>
</dbReference>
<evidence type="ECO:0000256" key="1">
    <source>
        <dbReference type="SAM" id="MobiDB-lite"/>
    </source>
</evidence>
<keyword evidence="2" id="KW-1133">Transmembrane helix</keyword>
<organism evidence="4 5">
    <name type="scientific">Ramazzottius varieornatus</name>
    <name type="common">Water bear</name>
    <name type="synonym">Tardigrade</name>
    <dbReference type="NCBI Taxonomy" id="947166"/>
    <lineage>
        <taxon>Eukaryota</taxon>
        <taxon>Metazoa</taxon>
        <taxon>Ecdysozoa</taxon>
        <taxon>Tardigrada</taxon>
        <taxon>Eutardigrada</taxon>
        <taxon>Parachela</taxon>
        <taxon>Hypsibioidea</taxon>
        <taxon>Ramazzottiidae</taxon>
        <taxon>Ramazzottius</taxon>
    </lineage>
</organism>
<dbReference type="OrthoDB" id="10067065at2759"/>
<name>A0A1D1V1S0_RAMVA</name>
<keyword evidence="2" id="KW-0812">Transmembrane</keyword>
<feature type="domain" description="Chitin-binding type-2" evidence="3">
    <location>
        <begin position="35"/>
        <end position="92"/>
    </location>
</feature>
<accession>A0A1D1V1S0</accession>
<feature type="region of interest" description="Disordered" evidence="1">
    <location>
        <begin position="95"/>
        <end position="139"/>
    </location>
</feature>
<feature type="transmembrane region" description="Helical" evidence="2">
    <location>
        <begin position="7"/>
        <end position="26"/>
    </location>
</feature>
<evidence type="ECO:0000256" key="2">
    <source>
        <dbReference type="SAM" id="Phobius"/>
    </source>
</evidence>
<comment type="caution">
    <text evidence="4">The sequence shown here is derived from an EMBL/GenBank/DDBJ whole genome shotgun (WGS) entry which is preliminary data.</text>
</comment>
<feature type="compositionally biased region" description="Pro residues" evidence="1">
    <location>
        <begin position="109"/>
        <end position="133"/>
    </location>
</feature>
<dbReference type="AlphaFoldDB" id="A0A1D1V1S0"/>
<proteinExistence type="predicted"/>
<gene>
    <name evidence="4" type="primary">RvY_06507</name>
    <name evidence="4" type="synonym">RvY_06507.1</name>
    <name evidence="4" type="ORF">RvY_06507-1</name>
</gene>
<sequence>MEKWYCNGVYGIVFPVFFSVVIYGRYPQQQRSSQSAFCNGPPGYKADVLSGCETYHYCHSDGTRESFSCPFGMVFDEMRSTCDTWNNVNCPGPTGGIVSASSPEGTSPNQPPPASDVPPNPPAHLPSSPPNPANPNGGTPMDFLAALLFPPLSNQQNLGDFVHTAPSGVRQSFMRVAGEGQLSPNQPYPPYVEPLSNTPYRPVPQEHPSYNEGGSRGGGGMGGMGRESPASNNGGYRGRNMRPSPAMNPLEMPPSNQHGYDSGPVPPHLMERVAGPLISAPQSPALSYSHMFGQLNMPTANNTYSIPPSLQPIPGLTPNAQIEALRPIWQSLRRNPYQPHLRRMASLIAGGTAMDMGIVNGNMVNDPLGTKSAVDPALDPALAGAKKSKALDDGLVDARR</sequence>
<evidence type="ECO:0000259" key="3">
    <source>
        <dbReference type="PROSITE" id="PS50940"/>
    </source>
</evidence>
<dbReference type="Pfam" id="PF01607">
    <property type="entry name" value="CBM_14"/>
    <property type="match status" value="1"/>
</dbReference>
<evidence type="ECO:0000313" key="4">
    <source>
        <dbReference type="EMBL" id="GAU94790.1"/>
    </source>
</evidence>
<dbReference type="SMART" id="SM00494">
    <property type="entry name" value="ChtBD2"/>
    <property type="match status" value="1"/>
</dbReference>
<feature type="compositionally biased region" description="Gly residues" evidence="1">
    <location>
        <begin position="214"/>
        <end position="225"/>
    </location>
</feature>
<dbReference type="SUPFAM" id="SSF57625">
    <property type="entry name" value="Invertebrate chitin-binding proteins"/>
    <property type="match status" value="1"/>
</dbReference>
<dbReference type="GO" id="GO:0008061">
    <property type="term" value="F:chitin binding"/>
    <property type="evidence" value="ECO:0007669"/>
    <property type="project" value="InterPro"/>
</dbReference>
<evidence type="ECO:0000313" key="5">
    <source>
        <dbReference type="Proteomes" id="UP000186922"/>
    </source>
</evidence>
<dbReference type="PROSITE" id="PS50940">
    <property type="entry name" value="CHIT_BIND_II"/>
    <property type="match status" value="1"/>
</dbReference>
<dbReference type="Gene3D" id="2.170.140.10">
    <property type="entry name" value="Chitin binding domain"/>
    <property type="match status" value="1"/>
</dbReference>
<dbReference type="Proteomes" id="UP000186922">
    <property type="component" value="Unassembled WGS sequence"/>
</dbReference>
<keyword evidence="5" id="KW-1185">Reference proteome</keyword>
<dbReference type="InterPro" id="IPR002557">
    <property type="entry name" value="Chitin-bd_dom"/>
</dbReference>
<protein>
    <recommendedName>
        <fullName evidence="3">Chitin-binding type-2 domain-containing protein</fullName>
    </recommendedName>
</protein>
<feature type="region of interest" description="Disordered" evidence="1">
    <location>
        <begin position="197"/>
        <end position="268"/>
    </location>
</feature>